<dbReference type="PANTHER" id="PTHR43877">
    <property type="entry name" value="AMINOALKYLPHOSPHONATE N-ACETYLTRANSFERASE-RELATED-RELATED"/>
    <property type="match status" value="1"/>
</dbReference>
<evidence type="ECO:0000256" key="3">
    <source>
        <dbReference type="SAM" id="MobiDB-lite"/>
    </source>
</evidence>
<accession>A0ABU0Q437</accession>
<name>A0ABU0Q437_STRAH</name>
<dbReference type="Gene3D" id="3.40.630.30">
    <property type="match status" value="1"/>
</dbReference>
<dbReference type="CDD" id="cd04301">
    <property type="entry name" value="NAT_SF"/>
    <property type="match status" value="1"/>
</dbReference>
<sequence>MDGMRITIREGGPDDVPAMLTMLDSSVAWLVAQGRPGQWGTKPLSENPKTVESVVRYLEEGWAFVAEADGEPAAALTLTDAPGAYLAHLPPPGEPERYIHWLTSDRRFKGHGVGSALLEHAAEATRRAGVGLLRVDCYAGDDRRLVAYYEAHGFTPTQAYTVGDHQWPGQVLARRVGPPATSVEWRETGRPEGATPAVPSE</sequence>
<keyword evidence="6" id="KW-1185">Reference proteome</keyword>
<evidence type="ECO:0000256" key="1">
    <source>
        <dbReference type="ARBA" id="ARBA00022679"/>
    </source>
</evidence>
<evidence type="ECO:0000256" key="2">
    <source>
        <dbReference type="ARBA" id="ARBA00023315"/>
    </source>
</evidence>
<protein>
    <submittedName>
        <fullName evidence="5">GNAT superfamily N-acetyltransferase</fullName>
    </submittedName>
</protein>
<feature type="domain" description="N-acetyltransferase" evidence="4">
    <location>
        <begin position="6"/>
        <end position="177"/>
    </location>
</feature>
<dbReference type="PANTHER" id="PTHR43877:SF1">
    <property type="entry name" value="ACETYLTRANSFERASE"/>
    <property type="match status" value="1"/>
</dbReference>
<keyword evidence="1" id="KW-0808">Transferase</keyword>
<dbReference type="SUPFAM" id="SSF55729">
    <property type="entry name" value="Acyl-CoA N-acyltransferases (Nat)"/>
    <property type="match status" value="1"/>
</dbReference>
<dbReference type="EMBL" id="JAUSYA010000001">
    <property type="protein sequence ID" value="MDQ0684553.1"/>
    <property type="molecule type" value="Genomic_DNA"/>
</dbReference>
<dbReference type="PROSITE" id="PS51186">
    <property type="entry name" value="GNAT"/>
    <property type="match status" value="1"/>
</dbReference>
<feature type="region of interest" description="Disordered" evidence="3">
    <location>
        <begin position="178"/>
        <end position="201"/>
    </location>
</feature>
<gene>
    <name evidence="5" type="ORF">QFZ56_003516</name>
</gene>
<dbReference type="InterPro" id="IPR000182">
    <property type="entry name" value="GNAT_dom"/>
</dbReference>
<evidence type="ECO:0000313" key="5">
    <source>
        <dbReference type="EMBL" id="MDQ0684553.1"/>
    </source>
</evidence>
<keyword evidence="2" id="KW-0012">Acyltransferase</keyword>
<evidence type="ECO:0000259" key="4">
    <source>
        <dbReference type="PROSITE" id="PS51186"/>
    </source>
</evidence>
<dbReference type="Proteomes" id="UP001243364">
    <property type="component" value="Unassembled WGS sequence"/>
</dbReference>
<evidence type="ECO:0000313" key="6">
    <source>
        <dbReference type="Proteomes" id="UP001243364"/>
    </source>
</evidence>
<reference evidence="5 6" key="1">
    <citation type="submission" date="2023-07" db="EMBL/GenBank/DDBJ databases">
        <title>Comparative genomics of wheat-associated soil bacteria to identify genetic determinants of phenazine resistance.</title>
        <authorList>
            <person name="Mouncey N."/>
        </authorList>
    </citation>
    <scope>NUCLEOTIDE SEQUENCE [LARGE SCALE GENOMIC DNA]</scope>
    <source>
        <strain evidence="5 6">W4I19-2</strain>
    </source>
</reference>
<dbReference type="InterPro" id="IPR050832">
    <property type="entry name" value="Bact_Acetyltransf"/>
</dbReference>
<dbReference type="Pfam" id="PF00583">
    <property type="entry name" value="Acetyltransf_1"/>
    <property type="match status" value="1"/>
</dbReference>
<dbReference type="InterPro" id="IPR016181">
    <property type="entry name" value="Acyl_CoA_acyltransferase"/>
</dbReference>
<proteinExistence type="predicted"/>
<comment type="caution">
    <text evidence="5">The sequence shown here is derived from an EMBL/GenBank/DDBJ whole genome shotgun (WGS) entry which is preliminary data.</text>
</comment>
<organism evidence="5 6">
    <name type="scientific">Streptomyces achromogenes</name>
    <dbReference type="NCBI Taxonomy" id="67255"/>
    <lineage>
        <taxon>Bacteria</taxon>
        <taxon>Bacillati</taxon>
        <taxon>Actinomycetota</taxon>
        <taxon>Actinomycetes</taxon>
        <taxon>Kitasatosporales</taxon>
        <taxon>Streptomycetaceae</taxon>
        <taxon>Streptomyces</taxon>
    </lineage>
</organism>